<evidence type="ECO:0000256" key="1">
    <source>
        <dbReference type="SAM" id="MobiDB-lite"/>
    </source>
</evidence>
<dbReference type="Proteomes" id="UP000248790">
    <property type="component" value="Unassembled WGS sequence"/>
</dbReference>
<name>A0A327WQ72_LARAB</name>
<proteinExistence type="predicted"/>
<keyword evidence="3" id="KW-1185">Reference proteome</keyword>
<dbReference type="OrthoDB" id="958530at2"/>
<evidence type="ECO:0000313" key="2">
    <source>
        <dbReference type="EMBL" id="RAJ94099.1"/>
    </source>
</evidence>
<reference evidence="2 3" key="1">
    <citation type="submission" date="2018-06" db="EMBL/GenBank/DDBJ databases">
        <title>Genomic Encyclopedia of Archaeal and Bacterial Type Strains, Phase II (KMG-II): from individual species to whole genera.</title>
        <authorList>
            <person name="Goeker M."/>
        </authorList>
    </citation>
    <scope>NUCLEOTIDE SEQUENCE [LARGE SCALE GENOMIC DNA]</scope>
    <source>
        <strain evidence="2 3">DSM 21851</strain>
    </source>
</reference>
<dbReference type="EMBL" id="QLMC01000005">
    <property type="protein sequence ID" value="RAJ94099.1"/>
    <property type="molecule type" value="Genomic_DNA"/>
</dbReference>
<dbReference type="AlphaFoldDB" id="A0A327WQ72"/>
<organism evidence="2 3">
    <name type="scientific">Larkinella arboricola</name>
    <dbReference type="NCBI Taxonomy" id="643671"/>
    <lineage>
        <taxon>Bacteria</taxon>
        <taxon>Pseudomonadati</taxon>
        <taxon>Bacteroidota</taxon>
        <taxon>Cytophagia</taxon>
        <taxon>Cytophagales</taxon>
        <taxon>Spirosomataceae</taxon>
        <taxon>Larkinella</taxon>
    </lineage>
</organism>
<comment type="caution">
    <text evidence="2">The sequence shown here is derived from an EMBL/GenBank/DDBJ whole genome shotgun (WGS) entry which is preliminary data.</text>
</comment>
<gene>
    <name evidence="2" type="ORF">LX87_03983</name>
</gene>
<accession>A0A327WQ72</accession>
<protein>
    <submittedName>
        <fullName evidence="2">Uncharacterized protein</fullName>
    </submittedName>
</protein>
<sequence>MSFSSNSRKESTESHAAERMGNTQGLPPGQDQLANTARVGGPLPSEAHQSNDVDVSDILPVSEQKTKNATETNNSNSATNMVEVTDESLARDDDGGLGDSTWAEDRVPGADWNRDTEETKALGHS</sequence>
<dbReference type="RefSeq" id="WP_111630022.1">
    <property type="nucleotide sequence ID" value="NZ_QLMC01000005.1"/>
</dbReference>
<feature type="compositionally biased region" description="Low complexity" evidence="1">
    <location>
        <begin position="67"/>
        <end position="80"/>
    </location>
</feature>
<feature type="compositionally biased region" description="Basic and acidic residues" evidence="1">
    <location>
        <begin position="7"/>
        <end position="18"/>
    </location>
</feature>
<feature type="region of interest" description="Disordered" evidence="1">
    <location>
        <begin position="1"/>
        <end position="125"/>
    </location>
</feature>
<feature type="compositionally biased region" description="Basic and acidic residues" evidence="1">
    <location>
        <begin position="103"/>
        <end position="125"/>
    </location>
</feature>
<evidence type="ECO:0000313" key="3">
    <source>
        <dbReference type="Proteomes" id="UP000248790"/>
    </source>
</evidence>